<dbReference type="Proteomes" id="UP000693981">
    <property type="component" value="Unassembled WGS sequence"/>
</dbReference>
<keyword evidence="1" id="KW-0175">Coiled coil</keyword>
<dbReference type="EMBL" id="JAGDFL010000329">
    <property type="protein sequence ID" value="KAG7392909.1"/>
    <property type="molecule type" value="Genomic_DNA"/>
</dbReference>
<dbReference type="AlphaFoldDB" id="A0A8T1WME4"/>
<keyword evidence="3" id="KW-1185">Reference proteome</keyword>
<evidence type="ECO:0000313" key="3">
    <source>
        <dbReference type="Proteomes" id="UP000693981"/>
    </source>
</evidence>
<reference evidence="2" key="1">
    <citation type="submission" date="2021-02" db="EMBL/GenBank/DDBJ databases">
        <authorList>
            <person name="Palmer J.M."/>
        </authorList>
    </citation>
    <scope>NUCLEOTIDE SEQUENCE</scope>
    <source>
        <strain evidence="2">SCRP23</strain>
    </source>
</reference>
<feature type="coiled-coil region" evidence="1">
    <location>
        <begin position="5"/>
        <end position="78"/>
    </location>
</feature>
<gene>
    <name evidence="2" type="ORF">PHYBOEH_006228</name>
</gene>
<dbReference type="OrthoDB" id="126022at2759"/>
<evidence type="ECO:0000256" key="1">
    <source>
        <dbReference type="SAM" id="Coils"/>
    </source>
</evidence>
<accession>A0A8T1WME4</accession>
<name>A0A8T1WME4_9STRA</name>
<evidence type="ECO:0000313" key="2">
    <source>
        <dbReference type="EMBL" id="KAG7392909.1"/>
    </source>
</evidence>
<comment type="caution">
    <text evidence="2">The sequence shown here is derived from an EMBL/GenBank/DDBJ whole genome shotgun (WGS) entry which is preliminary data.</text>
</comment>
<protein>
    <submittedName>
        <fullName evidence="2">Uncharacterized protein</fullName>
    </submittedName>
</protein>
<sequence length="208" mass="23610">MGLKQSALKKEINSLRNEARRSAAKHEEELAAATNDNRRLQLKVDELKDIATKAQLEVEKIKSELLQQEERMKVLKWELMELPLHAAIAALTYSEDGPFELLSNFYSRYPISSQLLDHQRRPPLFYALEQHWDLEILSWLVDKSLDTVMEKDTDGKAIVTQAIMNNCPEELTIRLAVAAASRCVNAVEELLSGQHYENARRVGLLGAG</sequence>
<proteinExistence type="predicted"/>
<organism evidence="2 3">
    <name type="scientific">Phytophthora boehmeriae</name>
    <dbReference type="NCBI Taxonomy" id="109152"/>
    <lineage>
        <taxon>Eukaryota</taxon>
        <taxon>Sar</taxon>
        <taxon>Stramenopiles</taxon>
        <taxon>Oomycota</taxon>
        <taxon>Peronosporomycetes</taxon>
        <taxon>Peronosporales</taxon>
        <taxon>Peronosporaceae</taxon>
        <taxon>Phytophthora</taxon>
    </lineage>
</organism>